<proteinExistence type="predicted"/>
<dbReference type="SUPFAM" id="SSF56784">
    <property type="entry name" value="HAD-like"/>
    <property type="match status" value="1"/>
</dbReference>
<evidence type="ECO:0000256" key="1">
    <source>
        <dbReference type="SAM" id="MobiDB-lite"/>
    </source>
</evidence>
<dbReference type="FunFam" id="3.40.50.1000:FF:000069">
    <property type="entry name" value="HAD-superfamily subfamily IIA hydrolase"/>
    <property type="match status" value="1"/>
</dbReference>
<dbReference type="GO" id="GO:0005739">
    <property type="term" value="C:mitochondrion"/>
    <property type="evidence" value="ECO:0007669"/>
    <property type="project" value="TreeGrafter"/>
</dbReference>
<dbReference type="InterPro" id="IPR050324">
    <property type="entry name" value="CDP-alcohol_PTase-I"/>
</dbReference>
<reference evidence="2" key="1">
    <citation type="journal article" date="2021" name="Nat. Commun.">
        <title>Genetic determinants of endophytism in the Arabidopsis root mycobiome.</title>
        <authorList>
            <person name="Mesny F."/>
            <person name="Miyauchi S."/>
            <person name="Thiergart T."/>
            <person name="Pickel B."/>
            <person name="Atanasova L."/>
            <person name="Karlsson M."/>
            <person name="Huettel B."/>
            <person name="Barry K.W."/>
            <person name="Haridas S."/>
            <person name="Chen C."/>
            <person name="Bauer D."/>
            <person name="Andreopoulos W."/>
            <person name="Pangilinan J."/>
            <person name="LaButti K."/>
            <person name="Riley R."/>
            <person name="Lipzen A."/>
            <person name="Clum A."/>
            <person name="Drula E."/>
            <person name="Henrissat B."/>
            <person name="Kohler A."/>
            <person name="Grigoriev I.V."/>
            <person name="Martin F.M."/>
            <person name="Hacquard S."/>
        </authorList>
    </citation>
    <scope>NUCLEOTIDE SEQUENCE</scope>
    <source>
        <strain evidence="2">MPI-SDFR-AT-0073</strain>
    </source>
</reference>
<dbReference type="InterPro" id="IPR006353">
    <property type="entry name" value="HAD-SF_hydro_IIA_CECR5"/>
</dbReference>
<sequence>MSLEPTGSGRPSFHRGSFVDELESARSDLSHKLLTGESPAETPSSSSSGSAPSFSGSSAPSLSPTQSATPSTPSTEPVSPLGDLVADSFAFAFDIDGVLIRGGRAIPEAVEAMKVLNGKNEYGIKIPYIFLTNGGGKSEAERCRDLSKQMEIDISTAQFICGHTPMSEMATKYGTVLVVGGEGEKCRQVAESYGFQDVVTPGDIIKHNSATTPFRKLTAEELANSRERDFSNVTIDAVFVFADSRDWAGDLQIILDVAMSKGGRLGTTSETFDEGPPIYFSHSDVLWSAAHDDPRLGMGALRGIVEYTFKEVTKGKTLTTHAFGKPQIGTFEFATRLLKRWRKNEHGLDSPPETVYFVGDTPESDIRGTNNYNVQAENDWYSILVKTGIYQEGTEPAYKPRNTVNSVLDAVNFGLKREMEKKQNKTTLTDLPNWLLSNSDCAVLSPSEERALELVVT</sequence>
<dbReference type="Gene3D" id="3.40.50.1000">
    <property type="entry name" value="HAD superfamily/HAD-like"/>
    <property type="match status" value="2"/>
</dbReference>
<dbReference type="InterPro" id="IPR036412">
    <property type="entry name" value="HAD-like_sf"/>
</dbReference>
<dbReference type="PANTHER" id="PTHR14269:SF4">
    <property type="entry name" value="CAT EYE SYNDROME CRITICAL REGION PROTEIN 5"/>
    <property type="match status" value="1"/>
</dbReference>
<dbReference type="RefSeq" id="XP_045956788.1">
    <property type="nucleotide sequence ID" value="XM_046104874.1"/>
</dbReference>
<dbReference type="AlphaFoldDB" id="A0A9P8UHY0"/>
<dbReference type="EMBL" id="JAGPXC010000005">
    <property type="protein sequence ID" value="KAH6652511.1"/>
    <property type="molecule type" value="Genomic_DNA"/>
</dbReference>
<evidence type="ECO:0000313" key="3">
    <source>
        <dbReference type="Proteomes" id="UP000758603"/>
    </source>
</evidence>
<dbReference type="Pfam" id="PF13344">
    <property type="entry name" value="Hydrolase_6"/>
    <property type="match status" value="1"/>
</dbReference>
<evidence type="ECO:0000313" key="2">
    <source>
        <dbReference type="EMBL" id="KAH6652511.1"/>
    </source>
</evidence>
<dbReference type="PANTHER" id="PTHR14269">
    <property type="entry name" value="CDP-DIACYLGLYCEROL--GLYCEROL-3-PHOSPHATE 3-PHOSPHATIDYLTRANSFERASE-RELATED"/>
    <property type="match status" value="1"/>
</dbReference>
<dbReference type="InterPro" id="IPR006357">
    <property type="entry name" value="HAD-SF_hydro_IIA"/>
</dbReference>
<dbReference type="OrthoDB" id="10251048at2759"/>
<dbReference type="Proteomes" id="UP000758603">
    <property type="component" value="Unassembled WGS sequence"/>
</dbReference>
<keyword evidence="3" id="KW-1185">Reference proteome</keyword>
<name>A0A9P8UHY0_9PEZI</name>
<dbReference type="InterPro" id="IPR023214">
    <property type="entry name" value="HAD_sf"/>
</dbReference>
<organism evidence="2 3">
    <name type="scientific">Truncatella angustata</name>
    <dbReference type="NCBI Taxonomy" id="152316"/>
    <lineage>
        <taxon>Eukaryota</taxon>
        <taxon>Fungi</taxon>
        <taxon>Dikarya</taxon>
        <taxon>Ascomycota</taxon>
        <taxon>Pezizomycotina</taxon>
        <taxon>Sordariomycetes</taxon>
        <taxon>Xylariomycetidae</taxon>
        <taxon>Amphisphaeriales</taxon>
        <taxon>Sporocadaceae</taxon>
        <taxon>Truncatella</taxon>
    </lineage>
</organism>
<feature type="compositionally biased region" description="Low complexity" evidence="1">
    <location>
        <begin position="35"/>
        <end position="80"/>
    </location>
</feature>
<accession>A0A9P8UHY0</accession>
<dbReference type="NCBIfam" id="TIGR01456">
    <property type="entry name" value="CECR5"/>
    <property type="match status" value="1"/>
</dbReference>
<protein>
    <submittedName>
        <fullName evidence="2">HAD-like domain-containing protein</fullName>
    </submittedName>
</protein>
<gene>
    <name evidence="2" type="ORF">BKA67DRAFT_592865</name>
</gene>
<dbReference type="GeneID" id="70133765"/>
<comment type="caution">
    <text evidence="2">The sequence shown here is derived from an EMBL/GenBank/DDBJ whole genome shotgun (WGS) entry which is preliminary data.</text>
</comment>
<feature type="region of interest" description="Disordered" evidence="1">
    <location>
        <begin position="1"/>
        <end position="80"/>
    </location>
</feature>
<dbReference type="NCBIfam" id="TIGR01460">
    <property type="entry name" value="HAD-SF-IIA"/>
    <property type="match status" value="1"/>
</dbReference>
<dbReference type="Pfam" id="PF13242">
    <property type="entry name" value="Hydrolase_like"/>
    <property type="match status" value="1"/>
</dbReference>
<dbReference type="GO" id="GO:0046474">
    <property type="term" value="P:glycerophospholipid biosynthetic process"/>
    <property type="evidence" value="ECO:0007669"/>
    <property type="project" value="TreeGrafter"/>
</dbReference>